<proteinExistence type="predicted"/>
<dbReference type="AlphaFoldDB" id="A0A450S753"/>
<gene>
    <name evidence="2" type="ORF">BECKDK2373B_GA0170837_101822</name>
    <name evidence="1" type="ORF">BECKDK2373C_GA0170839_100615</name>
</gene>
<name>A0A450S753_9GAMM</name>
<dbReference type="EMBL" id="CAADEY010000006">
    <property type="protein sequence ID" value="VFJ43631.1"/>
    <property type="molecule type" value="Genomic_DNA"/>
</dbReference>
<evidence type="ECO:0000313" key="2">
    <source>
        <dbReference type="EMBL" id="VFJ47709.1"/>
    </source>
</evidence>
<accession>A0A450S753</accession>
<reference evidence="2" key="1">
    <citation type="submission" date="2019-02" db="EMBL/GenBank/DDBJ databases">
        <authorList>
            <person name="Gruber-Vodicka R. H."/>
            <person name="Seah K. B. B."/>
        </authorList>
    </citation>
    <scope>NUCLEOTIDE SEQUENCE</scope>
    <source>
        <strain evidence="1">BECK_DK161</strain>
        <strain evidence="2">BECK_DK47</strain>
    </source>
</reference>
<sequence length="53" mass="6195">MLRIRIYLDCRRGEKFFAPCIYNGATENRAEEISTKSRRRFLLTLITKPSMAG</sequence>
<evidence type="ECO:0000313" key="1">
    <source>
        <dbReference type="EMBL" id="VFJ43631.1"/>
    </source>
</evidence>
<organism evidence="2">
    <name type="scientific">Candidatus Kentrum sp. DK</name>
    <dbReference type="NCBI Taxonomy" id="2126562"/>
    <lineage>
        <taxon>Bacteria</taxon>
        <taxon>Pseudomonadati</taxon>
        <taxon>Pseudomonadota</taxon>
        <taxon>Gammaproteobacteria</taxon>
        <taxon>Candidatus Kentrum</taxon>
    </lineage>
</organism>
<protein>
    <submittedName>
        <fullName evidence="2">Uncharacterized protein</fullName>
    </submittedName>
</protein>
<dbReference type="EMBL" id="CAADEX010000018">
    <property type="protein sequence ID" value="VFJ47709.1"/>
    <property type="molecule type" value="Genomic_DNA"/>
</dbReference>